<evidence type="ECO:0000259" key="3">
    <source>
        <dbReference type="Pfam" id="PF00188"/>
    </source>
</evidence>
<evidence type="ECO:0000256" key="1">
    <source>
        <dbReference type="SAM" id="MobiDB-lite"/>
    </source>
</evidence>
<dbReference type="PANTHER" id="PTHR31157:SF1">
    <property type="entry name" value="SCP DOMAIN-CONTAINING PROTEIN"/>
    <property type="match status" value="1"/>
</dbReference>
<proteinExistence type="predicted"/>
<organism evidence="4 5">
    <name type="scientific">Streptomyces polygonati</name>
    <dbReference type="NCBI Taxonomy" id="1617087"/>
    <lineage>
        <taxon>Bacteria</taxon>
        <taxon>Bacillati</taxon>
        <taxon>Actinomycetota</taxon>
        <taxon>Actinomycetes</taxon>
        <taxon>Kitasatosporales</taxon>
        <taxon>Streptomycetaceae</taxon>
        <taxon>Streptomyces</taxon>
    </lineage>
</organism>
<keyword evidence="2" id="KW-0472">Membrane</keyword>
<reference evidence="5" key="1">
    <citation type="journal article" date="2019" name="Int. J. Syst. Evol. Microbiol.">
        <title>The Global Catalogue of Microorganisms (GCM) 10K type strain sequencing project: providing services to taxonomists for standard genome sequencing and annotation.</title>
        <authorList>
            <consortium name="The Broad Institute Genomics Platform"/>
            <consortium name="The Broad Institute Genome Sequencing Center for Infectious Disease"/>
            <person name="Wu L."/>
            <person name="Ma J."/>
        </authorList>
    </citation>
    <scope>NUCLEOTIDE SEQUENCE [LARGE SCALE GENOMIC DNA]</scope>
    <source>
        <strain evidence="5">CGMCC 4.7237</strain>
    </source>
</reference>
<evidence type="ECO:0000256" key="2">
    <source>
        <dbReference type="SAM" id="Phobius"/>
    </source>
</evidence>
<dbReference type="CDD" id="cd05379">
    <property type="entry name" value="CAP_bacterial"/>
    <property type="match status" value="1"/>
</dbReference>
<keyword evidence="2" id="KW-1133">Transmembrane helix</keyword>
<dbReference type="InterPro" id="IPR014044">
    <property type="entry name" value="CAP_dom"/>
</dbReference>
<feature type="domain" description="SCP" evidence="3">
    <location>
        <begin position="183"/>
        <end position="297"/>
    </location>
</feature>
<feature type="compositionally biased region" description="Low complexity" evidence="1">
    <location>
        <begin position="70"/>
        <end position="135"/>
    </location>
</feature>
<feature type="compositionally biased region" description="Low complexity" evidence="1">
    <location>
        <begin position="144"/>
        <end position="153"/>
    </location>
</feature>
<feature type="region of interest" description="Disordered" evidence="1">
    <location>
        <begin position="55"/>
        <end position="153"/>
    </location>
</feature>
<dbReference type="Proteomes" id="UP001595765">
    <property type="component" value="Unassembled WGS sequence"/>
</dbReference>
<evidence type="ECO:0000313" key="5">
    <source>
        <dbReference type="Proteomes" id="UP001595765"/>
    </source>
</evidence>
<dbReference type="PANTHER" id="PTHR31157">
    <property type="entry name" value="SCP DOMAIN-CONTAINING PROTEIN"/>
    <property type="match status" value="1"/>
</dbReference>
<dbReference type="EMBL" id="JBHSBB010000005">
    <property type="protein sequence ID" value="MFC4030644.1"/>
    <property type="molecule type" value="Genomic_DNA"/>
</dbReference>
<dbReference type="InterPro" id="IPR035940">
    <property type="entry name" value="CAP_sf"/>
</dbReference>
<feature type="compositionally biased region" description="Basic residues" evidence="1">
    <location>
        <begin position="18"/>
        <end position="29"/>
    </location>
</feature>
<sequence length="299" mass="29985">MGRHSRHAQPAAPQPGPRGHRGRRKHHPVRTGLLASSAAMAVGAVAASSGLLSGVTGQLPHRDGEGGRLQAGQADGPGPAPAAPGSDIPSPLGGSTTPAGGPTTAPGASPAATPGGKAATPRPSASPRGTTAPAAPTKPPAPTPTRTTAAPTTPVVTLAPARTAPAETPVSSDAVTAARAQILSLVNDQRATAGCKPLTASADLDQLAQNFSDDMAARGFFDHTDPDGHTPWDRAKALGITNLGGENIARGQADAQAVMDAWMNSPGHRANILNCDYTTLGVGIHFGTGGPWWTQDFGF</sequence>
<keyword evidence="2" id="KW-0812">Transmembrane</keyword>
<dbReference type="RefSeq" id="WP_386426197.1">
    <property type="nucleotide sequence ID" value="NZ_JBHSBB010000005.1"/>
</dbReference>
<accession>A0ABV8HK64</accession>
<dbReference type="SUPFAM" id="SSF55797">
    <property type="entry name" value="PR-1-like"/>
    <property type="match status" value="1"/>
</dbReference>
<comment type="caution">
    <text evidence="4">The sequence shown here is derived from an EMBL/GenBank/DDBJ whole genome shotgun (WGS) entry which is preliminary data.</text>
</comment>
<feature type="region of interest" description="Disordered" evidence="1">
    <location>
        <begin position="1"/>
        <end position="35"/>
    </location>
</feature>
<keyword evidence="5" id="KW-1185">Reference proteome</keyword>
<evidence type="ECO:0000313" key="4">
    <source>
        <dbReference type="EMBL" id="MFC4030644.1"/>
    </source>
</evidence>
<protein>
    <submittedName>
        <fullName evidence="4">CAP domain-containing protein</fullName>
    </submittedName>
</protein>
<name>A0ABV8HK64_9ACTN</name>
<dbReference type="Pfam" id="PF00188">
    <property type="entry name" value="CAP"/>
    <property type="match status" value="1"/>
</dbReference>
<dbReference type="Gene3D" id="3.40.33.10">
    <property type="entry name" value="CAP"/>
    <property type="match status" value="1"/>
</dbReference>
<feature type="transmembrane region" description="Helical" evidence="2">
    <location>
        <begin position="31"/>
        <end position="52"/>
    </location>
</feature>
<gene>
    <name evidence="4" type="ORF">ACFO3J_04070</name>
</gene>